<dbReference type="EMBL" id="LT598653">
    <property type="protein sequence ID" value="SBV31889.1"/>
    <property type="molecule type" value="Genomic_DNA"/>
</dbReference>
<protein>
    <submittedName>
        <fullName evidence="1">Uncharacterized protein</fullName>
    </submittedName>
</protein>
<accession>A0A1Y5PPE7</accession>
<dbReference type="AlphaFoldDB" id="A0A1Y5PPE7"/>
<dbReference type="KEGG" id="sphu:SPPYR_0769"/>
<proteinExistence type="predicted"/>
<sequence length="158" mass="18482">MSSDNRDKSMRTQWTTRSRARQLSGWTHTSLSWRNEIDFSPVVLTFWCCAWAGPAVPRALVTTILTFALLRQVSCDLTEKRRSWRNRSFLKAPSLALETMVTLMALSMRLSPIERDFIATSLFAFLWRVWKPSQHRRHLNRNQTREACPVPRYRSVAP</sequence>
<organism evidence="1">
    <name type="scientific">uncultured Sphingopyxis sp</name>
    <dbReference type="NCBI Taxonomy" id="310581"/>
    <lineage>
        <taxon>Bacteria</taxon>
        <taxon>Pseudomonadati</taxon>
        <taxon>Pseudomonadota</taxon>
        <taxon>Alphaproteobacteria</taxon>
        <taxon>Sphingomonadales</taxon>
        <taxon>Sphingomonadaceae</taxon>
        <taxon>Sphingopyxis</taxon>
        <taxon>environmental samples</taxon>
    </lineage>
</organism>
<gene>
    <name evidence="1" type="ORF">SPPYR_0769</name>
</gene>
<reference evidence="1" key="1">
    <citation type="submission" date="2016-03" db="EMBL/GenBank/DDBJ databases">
        <authorList>
            <person name="Ploux O."/>
        </authorList>
    </citation>
    <scope>NUCLEOTIDE SEQUENCE</scope>
    <source>
        <strain evidence="1">UC10</strain>
    </source>
</reference>
<name>A0A1Y5PPE7_9SPHN</name>
<evidence type="ECO:0000313" key="1">
    <source>
        <dbReference type="EMBL" id="SBV31889.1"/>
    </source>
</evidence>